<dbReference type="EMBL" id="BRPK01000013">
    <property type="protein sequence ID" value="GLB43328.1"/>
    <property type="molecule type" value="Genomic_DNA"/>
</dbReference>
<gene>
    <name evidence="2" type="ORF">LshimejAT787_1302290</name>
</gene>
<keyword evidence="3" id="KW-1185">Reference proteome</keyword>
<dbReference type="SUPFAM" id="SSF53300">
    <property type="entry name" value="vWA-like"/>
    <property type="match status" value="1"/>
</dbReference>
<evidence type="ECO:0000313" key="3">
    <source>
        <dbReference type="Proteomes" id="UP001063166"/>
    </source>
</evidence>
<dbReference type="PROSITE" id="PS50234">
    <property type="entry name" value="VWFA"/>
    <property type="match status" value="1"/>
</dbReference>
<dbReference type="OrthoDB" id="2142040at2759"/>
<dbReference type="PANTHER" id="PTHR34706:SF1">
    <property type="entry name" value="VWFA DOMAIN-CONTAINING PROTEIN"/>
    <property type="match status" value="1"/>
</dbReference>
<dbReference type="InterPro" id="IPR002035">
    <property type="entry name" value="VWF_A"/>
</dbReference>
<dbReference type="Proteomes" id="UP001063166">
    <property type="component" value="Unassembled WGS sequence"/>
</dbReference>
<evidence type="ECO:0000259" key="1">
    <source>
        <dbReference type="PROSITE" id="PS50234"/>
    </source>
</evidence>
<feature type="domain" description="VWFA" evidence="1">
    <location>
        <begin position="199"/>
        <end position="398"/>
    </location>
</feature>
<proteinExistence type="predicted"/>
<comment type="caution">
    <text evidence="2">The sequence shown here is derived from an EMBL/GenBank/DDBJ whole genome shotgun (WGS) entry which is preliminary data.</text>
</comment>
<reference evidence="2" key="1">
    <citation type="submission" date="2022-07" db="EMBL/GenBank/DDBJ databases">
        <title>The genome of Lyophyllum shimeji provides insight into the initial evolution of ectomycorrhizal fungal genome.</title>
        <authorList>
            <person name="Kobayashi Y."/>
            <person name="Shibata T."/>
            <person name="Hirakawa H."/>
            <person name="Shigenobu S."/>
            <person name="Nishiyama T."/>
            <person name="Yamada A."/>
            <person name="Hasebe M."/>
            <person name="Kawaguchi M."/>
        </authorList>
    </citation>
    <scope>NUCLEOTIDE SEQUENCE</scope>
    <source>
        <strain evidence="2">AT787</strain>
    </source>
</reference>
<evidence type="ECO:0000313" key="2">
    <source>
        <dbReference type="EMBL" id="GLB43328.1"/>
    </source>
</evidence>
<accession>A0A9P3US59</accession>
<name>A0A9P3US59_LYOSH</name>
<protein>
    <submittedName>
        <fullName evidence="2">von Willebrand factor type A domain</fullName>
    </submittedName>
</protein>
<dbReference type="InterPro" id="IPR036465">
    <property type="entry name" value="vWFA_dom_sf"/>
</dbReference>
<organism evidence="2 3">
    <name type="scientific">Lyophyllum shimeji</name>
    <name type="common">Hon-shimeji</name>
    <name type="synonym">Tricholoma shimeji</name>
    <dbReference type="NCBI Taxonomy" id="47721"/>
    <lineage>
        <taxon>Eukaryota</taxon>
        <taxon>Fungi</taxon>
        <taxon>Dikarya</taxon>
        <taxon>Basidiomycota</taxon>
        <taxon>Agaricomycotina</taxon>
        <taxon>Agaricomycetes</taxon>
        <taxon>Agaricomycetidae</taxon>
        <taxon>Agaricales</taxon>
        <taxon>Tricholomatineae</taxon>
        <taxon>Lyophyllaceae</taxon>
        <taxon>Lyophyllum</taxon>
    </lineage>
</organism>
<dbReference type="PANTHER" id="PTHR34706">
    <property type="entry name" value="SLR1338 PROTEIN"/>
    <property type="match status" value="1"/>
</dbReference>
<dbReference type="AlphaFoldDB" id="A0A9P3US59"/>
<dbReference type="Gene3D" id="3.40.50.410">
    <property type="entry name" value="von Willebrand factor, type A domain"/>
    <property type="match status" value="1"/>
</dbReference>
<sequence>MSRPSFTQPVGSTVKFTIPPDWFITISAISRKTYQQGIFVQTNAFDASVLFHSVKGSSGPMPDAANGKTTFPVEPRDHPVTLDVAVYFNEGASNVKARDFMKPQYASSKLDVQFSAKPEFASANIPDYVTYFVFVEDTPDSAQVAGSGQFDDSVLTIHVVKINPNPIPPPPPPDVIKPYNPVLDLPRPSTFENYLKQYDVHFLIDDSGSMADENRWVEARNALDGIANVVIDKGFDANGIDLSFLNSDALFRFRDEVRDITDKGKVAAAMTKVGPNGNTPTGTRVSQILNAHMDRLDAVKGQQAYAEIKPLDLIVITDGVPNDPPQFELTDVLVKLGRRIKNDKHHPNSLGVQFVQIGSDPAAAVNLPKLVQADTGHIVDTVPYAGPGTISPDKLERILLGGLHPNIRAQQIP</sequence>
<dbReference type="SMART" id="SM00327">
    <property type="entry name" value="VWA"/>
    <property type="match status" value="1"/>
</dbReference>